<name>A0A7R8WQ04_9CRUS</name>
<accession>A0A7R8WQ04</accession>
<proteinExistence type="predicted"/>
<evidence type="ECO:0000313" key="1">
    <source>
        <dbReference type="EMBL" id="CAD7235956.1"/>
    </source>
</evidence>
<sequence>MTPIADGEGTRMRWIFNSDLKFSGIPNGVIYKLLPMTHNGFVEYLYKHTAKKTGKIIVYTEQGEPQVVAPQADEEDAETT</sequence>
<dbReference type="AlphaFoldDB" id="A0A7R8WQ04"/>
<gene>
    <name evidence="1" type="ORF">CTOB1V02_LOCUS13771</name>
</gene>
<reference evidence="1" key="1">
    <citation type="submission" date="2020-11" db="EMBL/GenBank/DDBJ databases">
        <authorList>
            <person name="Tran Van P."/>
        </authorList>
    </citation>
    <scope>NUCLEOTIDE SEQUENCE</scope>
</reference>
<dbReference type="EMBL" id="OB675681">
    <property type="protein sequence ID" value="CAD7235956.1"/>
    <property type="molecule type" value="Genomic_DNA"/>
</dbReference>
<protein>
    <submittedName>
        <fullName evidence="1">Uncharacterized protein</fullName>
    </submittedName>
</protein>
<organism evidence="1">
    <name type="scientific">Cyprideis torosa</name>
    <dbReference type="NCBI Taxonomy" id="163714"/>
    <lineage>
        <taxon>Eukaryota</taxon>
        <taxon>Metazoa</taxon>
        <taxon>Ecdysozoa</taxon>
        <taxon>Arthropoda</taxon>
        <taxon>Crustacea</taxon>
        <taxon>Oligostraca</taxon>
        <taxon>Ostracoda</taxon>
        <taxon>Podocopa</taxon>
        <taxon>Podocopida</taxon>
        <taxon>Cytherocopina</taxon>
        <taxon>Cytheroidea</taxon>
        <taxon>Cytherideidae</taxon>
        <taxon>Cyprideis</taxon>
    </lineage>
</organism>